<dbReference type="KEGG" id="osg:BST96_11675"/>
<feature type="binding site" evidence="20">
    <location>
        <position position="274"/>
    </location>
    <ligand>
        <name>Mg(2+)</name>
        <dbReference type="ChEBI" id="CHEBI:18420"/>
        <label>2</label>
    </ligand>
</feature>
<feature type="binding site" evidence="20">
    <location>
        <position position="259"/>
    </location>
    <ligand>
        <name>Mg(2+)</name>
        <dbReference type="ChEBI" id="CHEBI:18420"/>
        <label>1</label>
    </ligand>
</feature>
<dbReference type="GO" id="GO:0008360">
    <property type="term" value="P:regulation of cell shape"/>
    <property type="evidence" value="ECO:0007669"/>
    <property type="project" value="UniProtKB-KW"/>
</dbReference>
<dbReference type="HAMAP" id="MF_00047">
    <property type="entry name" value="Dala_Dala_lig"/>
    <property type="match status" value="1"/>
</dbReference>
<feature type="domain" description="ATP-grasp" evidence="22">
    <location>
        <begin position="111"/>
        <end position="305"/>
    </location>
</feature>
<dbReference type="Gene3D" id="3.30.470.20">
    <property type="entry name" value="ATP-grasp fold, B domain"/>
    <property type="match status" value="1"/>
</dbReference>
<evidence type="ECO:0000313" key="23">
    <source>
        <dbReference type="EMBL" id="ARN74721.1"/>
    </source>
</evidence>
<evidence type="ECO:0000256" key="10">
    <source>
        <dbReference type="ARBA" id="ARBA00022741"/>
    </source>
</evidence>
<dbReference type="SUPFAM" id="SSF56059">
    <property type="entry name" value="Glutathione synthetase ATP-binding domain-like"/>
    <property type="match status" value="1"/>
</dbReference>
<evidence type="ECO:0000256" key="17">
    <source>
        <dbReference type="ARBA" id="ARBA00047614"/>
    </source>
</evidence>
<feature type="active site" evidence="19">
    <location>
        <position position="25"/>
    </location>
</feature>
<evidence type="ECO:0000313" key="24">
    <source>
        <dbReference type="Proteomes" id="UP000193450"/>
    </source>
</evidence>
<reference evidence="23 24" key="1">
    <citation type="submission" date="2016-11" db="EMBL/GenBank/DDBJ databases">
        <title>Trade-off between light-utilization and light-protection in marine flavobacteria.</title>
        <authorList>
            <person name="Kumagai Y."/>
        </authorList>
    </citation>
    <scope>NUCLEOTIDE SEQUENCE [LARGE SCALE GENOMIC DNA]</scope>
    <source>
        <strain evidence="23 24">NBRC 107125</strain>
    </source>
</reference>
<dbReference type="PIRSF" id="PIRSF039102">
    <property type="entry name" value="Ddl/VanB"/>
    <property type="match status" value="1"/>
</dbReference>
<evidence type="ECO:0000256" key="19">
    <source>
        <dbReference type="PIRSR" id="PIRSR039102-1"/>
    </source>
</evidence>
<dbReference type="RefSeq" id="WP_085758876.1">
    <property type="nucleotide sequence ID" value="NZ_CP019343.1"/>
</dbReference>
<dbReference type="Pfam" id="PF07478">
    <property type="entry name" value="Dala_Dala_lig_C"/>
    <property type="match status" value="1"/>
</dbReference>
<dbReference type="GO" id="GO:0005524">
    <property type="term" value="F:ATP binding"/>
    <property type="evidence" value="ECO:0007669"/>
    <property type="project" value="UniProtKB-UniRule"/>
</dbReference>
<evidence type="ECO:0000256" key="16">
    <source>
        <dbReference type="ARBA" id="ARBA00023316"/>
    </source>
</evidence>
<dbReference type="SUPFAM" id="SSF52440">
    <property type="entry name" value="PreATP-grasp domain"/>
    <property type="match status" value="1"/>
</dbReference>
<keyword evidence="9 20" id="KW-0479">Metal-binding</keyword>
<evidence type="ECO:0000256" key="21">
    <source>
        <dbReference type="PROSITE-ProRule" id="PRU00409"/>
    </source>
</evidence>
<dbReference type="Gene3D" id="3.30.1490.20">
    <property type="entry name" value="ATP-grasp fold, A domain"/>
    <property type="match status" value="1"/>
</dbReference>
<dbReference type="InterPro" id="IPR005905">
    <property type="entry name" value="D_ala_D_ala"/>
</dbReference>
<dbReference type="PROSITE" id="PS00844">
    <property type="entry name" value="DALA_DALA_LIGASE_2"/>
    <property type="match status" value="1"/>
</dbReference>
<dbReference type="NCBIfam" id="NF002378">
    <property type="entry name" value="PRK01372.1"/>
    <property type="match status" value="1"/>
</dbReference>
<keyword evidence="10 21" id="KW-0547">Nucleotide-binding</keyword>
<gene>
    <name evidence="18" type="primary">ddl</name>
    <name evidence="23" type="ORF">BST96_11675</name>
</gene>
<dbReference type="GO" id="GO:0046872">
    <property type="term" value="F:metal ion binding"/>
    <property type="evidence" value="ECO:0007669"/>
    <property type="project" value="UniProtKB-KW"/>
</dbReference>
<evidence type="ECO:0000256" key="7">
    <source>
        <dbReference type="ARBA" id="ARBA00022490"/>
    </source>
</evidence>
<dbReference type="InterPro" id="IPR011761">
    <property type="entry name" value="ATP-grasp"/>
</dbReference>
<evidence type="ECO:0000256" key="18">
    <source>
        <dbReference type="HAMAP-Rule" id="MF_00047"/>
    </source>
</evidence>
<keyword evidence="16 18" id="KW-0961">Cell wall biogenesis/degradation</keyword>
<dbReference type="InterPro" id="IPR011095">
    <property type="entry name" value="Dala_Dala_lig_C"/>
</dbReference>
<evidence type="ECO:0000256" key="4">
    <source>
        <dbReference type="ARBA" id="ARBA00004752"/>
    </source>
</evidence>
<dbReference type="OrthoDB" id="9813261at2"/>
<keyword evidence="14 18" id="KW-0573">Peptidoglycan synthesis</keyword>
<keyword evidence="8 18" id="KW-0436">Ligase</keyword>
<evidence type="ECO:0000256" key="6">
    <source>
        <dbReference type="ARBA" id="ARBA00012216"/>
    </source>
</evidence>
<dbReference type="Proteomes" id="UP000193450">
    <property type="component" value="Chromosome"/>
</dbReference>
<feature type="active site" evidence="19">
    <location>
        <position position="152"/>
    </location>
</feature>
<evidence type="ECO:0000256" key="3">
    <source>
        <dbReference type="ARBA" id="ARBA00004496"/>
    </source>
</evidence>
<dbReference type="EMBL" id="CP019343">
    <property type="protein sequence ID" value="ARN74721.1"/>
    <property type="molecule type" value="Genomic_DNA"/>
</dbReference>
<proteinExistence type="inferred from homology"/>
<name>A0A1X9NC21_9GAMM</name>
<protein>
    <recommendedName>
        <fullName evidence="6 18">D-alanine--D-alanine ligase</fullName>
        <ecNumber evidence="6 18">6.3.2.4</ecNumber>
    </recommendedName>
    <alternativeName>
        <fullName evidence="18">D-Ala-D-Ala ligase</fullName>
    </alternativeName>
    <alternativeName>
        <fullName evidence="18">D-alanylalanine synthetase</fullName>
    </alternativeName>
</protein>
<evidence type="ECO:0000256" key="14">
    <source>
        <dbReference type="ARBA" id="ARBA00022984"/>
    </source>
</evidence>
<evidence type="ECO:0000256" key="8">
    <source>
        <dbReference type="ARBA" id="ARBA00022598"/>
    </source>
</evidence>
<organism evidence="23 24">
    <name type="scientific">Oceanicoccus sagamiensis</name>
    <dbReference type="NCBI Taxonomy" id="716816"/>
    <lineage>
        <taxon>Bacteria</taxon>
        <taxon>Pseudomonadati</taxon>
        <taxon>Pseudomonadota</taxon>
        <taxon>Gammaproteobacteria</taxon>
        <taxon>Cellvibrionales</taxon>
        <taxon>Spongiibacteraceae</taxon>
        <taxon>Oceanicoccus</taxon>
    </lineage>
</organism>
<evidence type="ECO:0000256" key="2">
    <source>
        <dbReference type="ARBA" id="ARBA00003921"/>
    </source>
</evidence>
<dbReference type="Pfam" id="PF01820">
    <property type="entry name" value="Dala_Dala_lig_N"/>
    <property type="match status" value="1"/>
</dbReference>
<keyword evidence="13 18" id="KW-0133">Cell shape</keyword>
<evidence type="ECO:0000256" key="20">
    <source>
        <dbReference type="PIRSR" id="PIRSR039102-3"/>
    </source>
</evidence>
<keyword evidence="24" id="KW-1185">Reference proteome</keyword>
<evidence type="ECO:0000256" key="13">
    <source>
        <dbReference type="ARBA" id="ARBA00022960"/>
    </source>
</evidence>
<evidence type="ECO:0000256" key="5">
    <source>
        <dbReference type="ARBA" id="ARBA00010871"/>
    </source>
</evidence>
<dbReference type="InterPro" id="IPR000291">
    <property type="entry name" value="D-Ala_lig_Van_CS"/>
</dbReference>
<comment type="similarity">
    <text evidence="5 18">Belongs to the D-alanine--D-alanine ligase family.</text>
</comment>
<dbReference type="NCBIfam" id="TIGR01205">
    <property type="entry name" value="D_ala_D_alaTIGR"/>
    <property type="match status" value="1"/>
</dbReference>
<comment type="subcellular location">
    <subcellularLocation>
        <location evidence="3 18">Cytoplasm</location>
    </subcellularLocation>
</comment>
<accession>A0A1X9NC21</accession>
<feature type="active site" evidence="19">
    <location>
        <position position="283"/>
    </location>
</feature>
<comment type="cofactor">
    <cofactor evidence="1">
        <name>Mn(2+)</name>
        <dbReference type="ChEBI" id="CHEBI:29035"/>
    </cofactor>
</comment>
<comment type="catalytic activity">
    <reaction evidence="17 18">
        <text>2 D-alanine + ATP = D-alanyl-D-alanine + ADP + phosphate + H(+)</text>
        <dbReference type="Rhea" id="RHEA:11224"/>
        <dbReference type="ChEBI" id="CHEBI:15378"/>
        <dbReference type="ChEBI" id="CHEBI:30616"/>
        <dbReference type="ChEBI" id="CHEBI:43474"/>
        <dbReference type="ChEBI" id="CHEBI:57416"/>
        <dbReference type="ChEBI" id="CHEBI:57822"/>
        <dbReference type="ChEBI" id="CHEBI:456216"/>
        <dbReference type="EC" id="6.3.2.4"/>
    </reaction>
</comment>
<dbReference type="EC" id="6.3.2.4" evidence="6 18"/>
<dbReference type="GO" id="GO:0009252">
    <property type="term" value="P:peptidoglycan biosynthetic process"/>
    <property type="evidence" value="ECO:0007669"/>
    <property type="project" value="UniProtKB-UniRule"/>
</dbReference>
<keyword evidence="12 20" id="KW-0460">Magnesium</keyword>
<keyword evidence="15 20" id="KW-0464">Manganese</keyword>
<dbReference type="FunFam" id="3.30.470.20:FF:000008">
    <property type="entry name" value="D-alanine--D-alanine ligase"/>
    <property type="match status" value="1"/>
</dbReference>
<dbReference type="PROSITE" id="PS50975">
    <property type="entry name" value="ATP_GRASP"/>
    <property type="match status" value="1"/>
</dbReference>
<keyword evidence="11 21" id="KW-0067">ATP-binding</keyword>
<evidence type="ECO:0000259" key="22">
    <source>
        <dbReference type="PROSITE" id="PS50975"/>
    </source>
</evidence>
<dbReference type="AlphaFoldDB" id="A0A1X9NC21"/>
<comment type="cofactor">
    <cofactor evidence="20">
        <name>Mg(2+)</name>
        <dbReference type="ChEBI" id="CHEBI:18420"/>
    </cofactor>
    <cofactor evidence="20">
        <name>Mn(2+)</name>
        <dbReference type="ChEBI" id="CHEBI:29035"/>
    </cofactor>
    <text evidence="20">Binds 2 magnesium or manganese ions per subunit.</text>
</comment>
<evidence type="ECO:0000256" key="15">
    <source>
        <dbReference type="ARBA" id="ARBA00023211"/>
    </source>
</evidence>
<dbReference type="InterPro" id="IPR013815">
    <property type="entry name" value="ATP_grasp_subdomain_1"/>
</dbReference>
<dbReference type="InterPro" id="IPR016185">
    <property type="entry name" value="PreATP-grasp_dom_sf"/>
</dbReference>
<feature type="binding site" evidence="20">
    <location>
        <position position="272"/>
    </location>
    <ligand>
        <name>Mg(2+)</name>
        <dbReference type="ChEBI" id="CHEBI:18420"/>
        <label>1</label>
    </ligand>
</feature>
<dbReference type="GO" id="GO:0071555">
    <property type="term" value="P:cell wall organization"/>
    <property type="evidence" value="ECO:0007669"/>
    <property type="project" value="UniProtKB-KW"/>
</dbReference>
<dbReference type="GO" id="GO:0005829">
    <property type="term" value="C:cytosol"/>
    <property type="evidence" value="ECO:0007669"/>
    <property type="project" value="TreeGrafter"/>
</dbReference>
<dbReference type="PANTHER" id="PTHR23132">
    <property type="entry name" value="D-ALANINE--D-ALANINE LIGASE"/>
    <property type="match status" value="1"/>
</dbReference>
<dbReference type="PANTHER" id="PTHR23132:SF23">
    <property type="entry name" value="D-ALANINE--D-ALANINE LIGASE B"/>
    <property type="match status" value="1"/>
</dbReference>
<keyword evidence="7 18" id="KW-0963">Cytoplasm</keyword>
<dbReference type="Gene3D" id="3.40.50.20">
    <property type="match status" value="1"/>
</dbReference>
<dbReference type="PROSITE" id="PS00843">
    <property type="entry name" value="DALA_DALA_LIGASE_1"/>
    <property type="match status" value="1"/>
</dbReference>
<evidence type="ECO:0000256" key="11">
    <source>
        <dbReference type="ARBA" id="ARBA00022840"/>
    </source>
</evidence>
<evidence type="ECO:0000256" key="9">
    <source>
        <dbReference type="ARBA" id="ARBA00022723"/>
    </source>
</evidence>
<dbReference type="UniPathway" id="UPA00219"/>
<dbReference type="STRING" id="716816.BST96_11675"/>
<comment type="function">
    <text evidence="2 18">Cell wall formation.</text>
</comment>
<evidence type="ECO:0000256" key="12">
    <source>
        <dbReference type="ARBA" id="ARBA00022842"/>
    </source>
</evidence>
<evidence type="ECO:0000256" key="1">
    <source>
        <dbReference type="ARBA" id="ARBA00001936"/>
    </source>
</evidence>
<feature type="binding site" evidence="20">
    <location>
        <position position="272"/>
    </location>
    <ligand>
        <name>Mg(2+)</name>
        <dbReference type="ChEBI" id="CHEBI:18420"/>
        <label>2</label>
    </ligand>
</feature>
<comment type="pathway">
    <text evidence="4 18">Cell wall biogenesis; peptidoglycan biosynthesis.</text>
</comment>
<dbReference type="GO" id="GO:0008716">
    <property type="term" value="F:D-alanine-D-alanine ligase activity"/>
    <property type="evidence" value="ECO:0007669"/>
    <property type="project" value="UniProtKB-UniRule"/>
</dbReference>
<sequence length="309" mass="33469">MSQDIDLHNQLQTPVAVLFGGHSAEREVSLQSGAAILAAFQAQNIPVEAIDTQDDDWLERVTHHHRHAFIALHGGDGEDGTVQGALENIDVSYTGSGVAASALAMDKVRCKYLWQGMDLPTPLFAELNDESDVAEIIQQFGKVIVKPSCEGSSIGMTIATTAEELSAAYLAARAYDDSVMVEQWVQGAEFTVAILGGRALPAIRLETDHGFYDYDAKYIADDTRYICPCGLENKLETQLQELALAAFSSVGCEGWGRVDVMQDEQGNFYLLEVNTVPGMTSHSLVPMAAKAAGLSFKQLVKEILTLSLK</sequence>
<dbReference type="InterPro" id="IPR011127">
    <property type="entry name" value="Dala_Dala_lig_N"/>
</dbReference>